<dbReference type="SUPFAM" id="SSF103243">
    <property type="entry name" value="KA1-like"/>
    <property type="match status" value="1"/>
</dbReference>
<comment type="caution">
    <text evidence="3">The sequence shown here is derived from an EMBL/GenBank/DDBJ whole genome shotgun (WGS) entry which is preliminary data.</text>
</comment>
<keyword evidence="3" id="KW-0808">Transferase</keyword>
<accession>A0AA41T3I9</accession>
<sequence length="189" mass="21537">MIRNGKENSTIPIREPQLLQPTVVALPPAPNPRLNLLSEMHCQSLHFPPPAQEQQTATYNCSVCPTKNRRYKGSSRNVFADRKDENKEAKPSSLLFTWNMKTTSSMDIGDMMWEICKVPGANNCDYVQREGFSALLHPWQWVHRERGTVGEGGVYAAETVFERVWFKQILEKSISFKNIASKIANEIKL</sequence>
<reference evidence="3" key="1">
    <citation type="submission" date="2020-03" db="EMBL/GenBank/DDBJ databases">
        <title>Studies in the Genomics of Life Span.</title>
        <authorList>
            <person name="Glass D."/>
        </authorList>
    </citation>
    <scope>NUCLEOTIDE SEQUENCE</scope>
    <source>
        <strain evidence="3">SUZIE</strain>
        <tissue evidence="3">Muscle</tissue>
    </source>
</reference>
<keyword evidence="4" id="KW-1185">Reference proteome</keyword>
<proteinExistence type="predicted"/>
<name>A0AA41T3I9_SCICA</name>
<evidence type="ECO:0000313" key="4">
    <source>
        <dbReference type="Proteomes" id="UP001166674"/>
    </source>
</evidence>
<dbReference type="InterPro" id="IPR028375">
    <property type="entry name" value="KA1/Ssp2_C"/>
</dbReference>
<protein>
    <submittedName>
        <fullName evidence="3">MAP/microtubule affinity-regulating kinase 3</fullName>
    </submittedName>
</protein>
<keyword evidence="1" id="KW-0547">Nucleotide-binding</keyword>
<dbReference type="Proteomes" id="UP001166674">
    <property type="component" value="Unassembled WGS sequence"/>
</dbReference>
<gene>
    <name evidence="3" type="ORF">SUZIE_165740</name>
</gene>
<dbReference type="GO" id="GO:0016301">
    <property type="term" value="F:kinase activity"/>
    <property type="evidence" value="ECO:0007669"/>
    <property type="project" value="UniProtKB-KW"/>
</dbReference>
<keyword evidence="3" id="KW-0418">Kinase</keyword>
<evidence type="ECO:0000256" key="2">
    <source>
        <dbReference type="ARBA" id="ARBA00022840"/>
    </source>
</evidence>
<dbReference type="Gene3D" id="3.30.310.80">
    <property type="entry name" value="Kinase associated domain 1, KA1"/>
    <property type="match status" value="1"/>
</dbReference>
<keyword evidence="2" id="KW-0067">ATP-binding</keyword>
<evidence type="ECO:0000256" key="1">
    <source>
        <dbReference type="ARBA" id="ARBA00022741"/>
    </source>
</evidence>
<organism evidence="3 4">
    <name type="scientific">Sciurus carolinensis</name>
    <name type="common">Eastern gray squirrel</name>
    <dbReference type="NCBI Taxonomy" id="30640"/>
    <lineage>
        <taxon>Eukaryota</taxon>
        <taxon>Metazoa</taxon>
        <taxon>Chordata</taxon>
        <taxon>Craniata</taxon>
        <taxon>Vertebrata</taxon>
        <taxon>Euteleostomi</taxon>
        <taxon>Mammalia</taxon>
        <taxon>Eutheria</taxon>
        <taxon>Euarchontoglires</taxon>
        <taxon>Glires</taxon>
        <taxon>Rodentia</taxon>
        <taxon>Sciuromorpha</taxon>
        <taxon>Sciuridae</taxon>
        <taxon>Sciurinae</taxon>
        <taxon>Sciurini</taxon>
        <taxon>Sciurus</taxon>
    </lineage>
</organism>
<evidence type="ECO:0000313" key="3">
    <source>
        <dbReference type="EMBL" id="MBZ3881999.1"/>
    </source>
</evidence>
<dbReference type="GO" id="GO:0005524">
    <property type="term" value="F:ATP binding"/>
    <property type="evidence" value="ECO:0007669"/>
    <property type="project" value="UniProtKB-KW"/>
</dbReference>
<dbReference type="AlphaFoldDB" id="A0AA41T3I9"/>
<dbReference type="EMBL" id="JAATJV010380200">
    <property type="protein sequence ID" value="MBZ3881999.1"/>
    <property type="molecule type" value="Genomic_DNA"/>
</dbReference>